<keyword evidence="2" id="KW-0328">Glycosyltransferase</keyword>
<dbReference type="InterPro" id="IPR050256">
    <property type="entry name" value="Glycosyltransferase_2"/>
</dbReference>
<dbReference type="InterPro" id="IPR001173">
    <property type="entry name" value="Glyco_trans_2-like"/>
</dbReference>
<dbReference type="SUPFAM" id="SSF53448">
    <property type="entry name" value="Nucleotide-diphospho-sugar transferases"/>
    <property type="match status" value="1"/>
</dbReference>
<feature type="transmembrane region" description="Helical" evidence="8">
    <location>
        <begin position="274"/>
        <end position="298"/>
    </location>
</feature>
<feature type="transmembrane region" description="Helical" evidence="8">
    <location>
        <begin position="236"/>
        <end position="259"/>
    </location>
</feature>
<keyword evidence="11" id="KW-1185">Reference proteome</keyword>
<dbReference type="Proteomes" id="UP000031623">
    <property type="component" value="Chromosome"/>
</dbReference>
<organism evidence="10 11">
    <name type="scientific">Thioploca ingrica</name>
    <dbReference type="NCBI Taxonomy" id="40754"/>
    <lineage>
        <taxon>Bacteria</taxon>
        <taxon>Pseudomonadati</taxon>
        <taxon>Pseudomonadota</taxon>
        <taxon>Gammaproteobacteria</taxon>
        <taxon>Thiotrichales</taxon>
        <taxon>Thiotrichaceae</taxon>
        <taxon>Thioploca</taxon>
    </lineage>
</organism>
<dbReference type="EMBL" id="AP014633">
    <property type="protein sequence ID" value="BAP56598.1"/>
    <property type="molecule type" value="Genomic_DNA"/>
</dbReference>
<evidence type="ECO:0000313" key="11">
    <source>
        <dbReference type="Proteomes" id="UP000031623"/>
    </source>
</evidence>
<evidence type="ECO:0000259" key="9">
    <source>
        <dbReference type="Pfam" id="PF00535"/>
    </source>
</evidence>
<evidence type="ECO:0000256" key="3">
    <source>
        <dbReference type="ARBA" id="ARBA00022679"/>
    </source>
</evidence>
<reference evidence="10 11" key="1">
    <citation type="journal article" date="2014" name="ISME J.">
        <title>Ecophysiology of Thioploca ingrica as revealed by the complete genome sequence supplemented with proteomic evidence.</title>
        <authorList>
            <person name="Kojima H."/>
            <person name="Ogura Y."/>
            <person name="Yamamoto N."/>
            <person name="Togashi T."/>
            <person name="Mori H."/>
            <person name="Watanabe T."/>
            <person name="Nemoto F."/>
            <person name="Kurokawa K."/>
            <person name="Hayashi T."/>
            <person name="Fukui M."/>
        </authorList>
    </citation>
    <scope>NUCLEOTIDE SEQUENCE [LARGE SCALE GENOMIC DNA]</scope>
</reference>
<dbReference type="STRING" id="40754.THII_2301"/>
<dbReference type="CDD" id="cd04187">
    <property type="entry name" value="DPM1_like_bac"/>
    <property type="match status" value="1"/>
</dbReference>
<dbReference type="HOGENOM" id="CLU_033536_0_0_6"/>
<keyword evidence="4 8" id="KW-0812">Transmembrane</keyword>
<evidence type="ECO:0000313" key="10">
    <source>
        <dbReference type="EMBL" id="BAP56598.1"/>
    </source>
</evidence>
<evidence type="ECO:0000256" key="4">
    <source>
        <dbReference type="ARBA" id="ARBA00022692"/>
    </source>
</evidence>
<keyword evidence="7 8" id="KW-0472">Membrane</keyword>
<evidence type="ECO:0000256" key="2">
    <source>
        <dbReference type="ARBA" id="ARBA00022676"/>
    </source>
</evidence>
<keyword evidence="3 10" id="KW-0808">Transferase</keyword>
<dbReference type="PANTHER" id="PTHR48090">
    <property type="entry name" value="UNDECAPRENYL-PHOSPHATE 4-DEOXY-4-FORMAMIDO-L-ARABINOSE TRANSFERASE-RELATED"/>
    <property type="match status" value="1"/>
</dbReference>
<name>A0A090AEX9_9GAMM</name>
<dbReference type="KEGG" id="tig:THII_2301"/>
<dbReference type="AlphaFoldDB" id="A0A090AEX9"/>
<keyword evidence="5" id="KW-0448">Lipopolysaccharide biosynthesis</keyword>
<evidence type="ECO:0000256" key="5">
    <source>
        <dbReference type="ARBA" id="ARBA00022985"/>
    </source>
</evidence>
<dbReference type="GO" id="GO:0099621">
    <property type="term" value="F:undecaprenyl-phosphate 4-deoxy-4-formamido-L-arabinose transferase activity"/>
    <property type="evidence" value="ECO:0007669"/>
    <property type="project" value="TreeGrafter"/>
</dbReference>
<evidence type="ECO:0000256" key="8">
    <source>
        <dbReference type="SAM" id="Phobius"/>
    </source>
</evidence>
<evidence type="ECO:0000256" key="6">
    <source>
        <dbReference type="ARBA" id="ARBA00022989"/>
    </source>
</evidence>
<evidence type="ECO:0000256" key="7">
    <source>
        <dbReference type="ARBA" id="ARBA00023136"/>
    </source>
</evidence>
<protein>
    <submittedName>
        <fullName evidence="10">Glycosyltransferase</fullName>
    </submittedName>
</protein>
<dbReference type="InterPro" id="IPR029044">
    <property type="entry name" value="Nucleotide-diphossugar_trans"/>
</dbReference>
<dbReference type="PANTHER" id="PTHR48090:SF3">
    <property type="entry name" value="UNDECAPRENYL-PHOSPHATE 4-DEOXY-4-FORMAMIDO-L-ARABINOSE TRANSFERASE"/>
    <property type="match status" value="1"/>
</dbReference>
<dbReference type="GO" id="GO:0005886">
    <property type="term" value="C:plasma membrane"/>
    <property type="evidence" value="ECO:0007669"/>
    <property type="project" value="TreeGrafter"/>
</dbReference>
<evidence type="ECO:0000256" key="1">
    <source>
        <dbReference type="ARBA" id="ARBA00022475"/>
    </source>
</evidence>
<dbReference type="Gene3D" id="3.90.550.10">
    <property type="entry name" value="Spore Coat Polysaccharide Biosynthesis Protein SpsA, Chain A"/>
    <property type="match status" value="1"/>
</dbReference>
<proteinExistence type="predicted"/>
<dbReference type="OrthoDB" id="9811884at2"/>
<gene>
    <name evidence="10" type="ORF">THII_2301</name>
</gene>
<accession>A0A090AEX9</accession>
<dbReference type="GO" id="GO:0009103">
    <property type="term" value="P:lipopolysaccharide biosynthetic process"/>
    <property type="evidence" value="ECO:0007669"/>
    <property type="project" value="UniProtKB-KW"/>
</dbReference>
<feature type="domain" description="Glycosyltransferase 2-like" evidence="9">
    <location>
        <begin position="9"/>
        <end position="170"/>
    </location>
</feature>
<keyword evidence="1" id="KW-1003">Cell membrane</keyword>
<sequence>MKAIISSLSIIIPVYDEEDNLAWLHENLMSMLTTIDYDYEIIYIDDGSDDTSFVLLEQFAQQNSKVKVIRFTRNYGQTAALAAGIDYAAGDTIIFMDADLQNDPTDIPMMLAKLNEGYDVVSGWRLHRQDTWLTRTLPSKFANWLISKITKVHLHDYGCTLKVYRRQVLQGYRLYGEMHRFLPAYAAQVGANIIEVPVKHHPRRYGQSKYGLERTLKVVLDLLTVKFLNSYAQKPIYVFGSVGILLIFLSFFLVFFLLIEKIFYGHSLVTNPLLLMSVMFTILGAQSIFIGLIGELLVRTYYESQGKSTYHISRRLNLDKKTAIP</sequence>
<keyword evidence="6 8" id="KW-1133">Transmembrane helix</keyword>
<dbReference type="Pfam" id="PF00535">
    <property type="entry name" value="Glycos_transf_2"/>
    <property type="match status" value="1"/>
</dbReference>